<protein>
    <submittedName>
        <fullName evidence="4">Glycosyl transferase</fullName>
    </submittedName>
</protein>
<dbReference type="Pfam" id="PF00535">
    <property type="entry name" value="Glycos_transf_2"/>
    <property type="match status" value="1"/>
</dbReference>
<feature type="domain" description="Glycosyltransferase 2-like" evidence="3">
    <location>
        <begin position="6"/>
        <end position="135"/>
    </location>
</feature>
<dbReference type="PANTHER" id="PTHR22916">
    <property type="entry name" value="GLYCOSYLTRANSFERASE"/>
    <property type="match status" value="1"/>
</dbReference>
<name>A0ABM7QVJ4_LATCU</name>
<reference evidence="4 5" key="1">
    <citation type="submission" date="2021-05" db="EMBL/GenBank/DDBJ databases">
        <title>Complete Genome Sequence of Latilactobacillus sp. Strain WDN19, a High D-Aspartate-producing Lactic Acid Bacterium Isolated from a Japanese Pickle.</title>
        <authorList>
            <person name="Kajitani K."/>
            <person name="Takahashi S."/>
        </authorList>
    </citation>
    <scope>NUCLEOTIDE SEQUENCE [LARGE SCALE GENOMIC DNA]</scope>
    <source>
        <strain evidence="4 5">WDN19</strain>
    </source>
</reference>
<dbReference type="InterPro" id="IPR029044">
    <property type="entry name" value="Nucleotide-diphossugar_trans"/>
</dbReference>
<evidence type="ECO:0000259" key="3">
    <source>
        <dbReference type="Pfam" id="PF00535"/>
    </source>
</evidence>
<dbReference type="SUPFAM" id="SSF53448">
    <property type="entry name" value="Nucleotide-diphospho-sugar transferases"/>
    <property type="match status" value="1"/>
</dbReference>
<evidence type="ECO:0000256" key="2">
    <source>
        <dbReference type="ARBA" id="ARBA00022679"/>
    </source>
</evidence>
<sequence>MSVKVSVIVPIYNVKKYLERCLKSLINQTLKDIEIILVDDGSTDGSGSTAKLFAELHSEKVIYLKKKNGGLSDARNYGLTFAIGEYVGFIDSDDYVEPDMFEKLYCSSENGGKKIIECNFIWEYSDKIKKDLVYSYRSKRDYLVNGRVEAWNKIYKLEWLKATNVVFPSGLLYEDLNFFFKLVSFLKGIEEVAVVSDILVHYVQNESSITNLKTRQLSHIVLIYEDIFDFYKKLGIYEEYFNELEYKFCRNLLVSFLIKVLKVKDKNIKYKLLDLFYLKINNYFPSWKKNLYLRRISVVNIYLKIMNPVVYRTLYMITI</sequence>
<dbReference type="Gene3D" id="3.90.550.10">
    <property type="entry name" value="Spore Coat Polysaccharide Biosynthesis Protein SpsA, Chain A"/>
    <property type="match status" value="1"/>
</dbReference>
<evidence type="ECO:0000313" key="4">
    <source>
        <dbReference type="EMBL" id="BCX31093.1"/>
    </source>
</evidence>
<dbReference type="EMBL" id="AP024685">
    <property type="protein sequence ID" value="BCX31093.1"/>
    <property type="molecule type" value="Genomic_DNA"/>
</dbReference>
<proteinExistence type="predicted"/>
<dbReference type="Proteomes" id="UP000825100">
    <property type="component" value="Chromosome"/>
</dbReference>
<dbReference type="CDD" id="cd00761">
    <property type="entry name" value="Glyco_tranf_GTA_type"/>
    <property type="match status" value="1"/>
</dbReference>
<evidence type="ECO:0000256" key="1">
    <source>
        <dbReference type="ARBA" id="ARBA00022676"/>
    </source>
</evidence>
<accession>A0ABM7QVJ4</accession>
<keyword evidence="2 4" id="KW-0808">Transferase</keyword>
<dbReference type="GO" id="GO:0016740">
    <property type="term" value="F:transferase activity"/>
    <property type="evidence" value="ECO:0007669"/>
    <property type="project" value="UniProtKB-KW"/>
</dbReference>
<dbReference type="PANTHER" id="PTHR22916:SF51">
    <property type="entry name" value="GLYCOSYLTRANSFERASE EPSH-RELATED"/>
    <property type="match status" value="1"/>
</dbReference>
<keyword evidence="1" id="KW-0328">Glycosyltransferase</keyword>
<evidence type="ECO:0000313" key="5">
    <source>
        <dbReference type="Proteomes" id="UP000825100"/>
    </source>
</evidence>
<dbReference type="InterPro" id="IPR001173">
    <property type="entry name" value="Glyco_trans_2-like"/>
</dbReference>
<organism evidence="4 5">
    <name type="scientific">Latilactobacillus curvatus</name>
    <name type="common">Lactobacillus curvatus</name>
    <dbReference type="NCBI Taxonomy" id="28038"/>
    <lineage>
        <taxon>Bacteria</taxon>
        <taxon>Bacillati</taxon>
        <taxon>Bacillota</taxon>
        <taxon>Bacilli</taxon>
        <taxon>Lactobacillales</taxon>
        <taxon>Lactobacillaceae</taxon>
        <taxon>Latilactobacillus</taxon>
    </lineage>
</organism>
<keyword evidence="5" id="KW-1185">Reference proteome</keyword>
<gene>
    <name evidence="4" type="primary">rfaG_2</name>
    <name evidence="4" type="ORF">LTWDN19_16600</name>
</gene>